<proteinExistence type="predicted"/>
<dbReference type="Gene3D" id="3.30.70.100">
    <property type="match status" value="1"/>
</dbReference>
<evidence type="ECO:0000313" key="2">
    <source>
        <dbReference type="EMBL" id="ALN82538.1"/>
    </source>
</evidence>
<keyword evidence="3" id="KW-1185">Reference proteome</keyword>
<accession>A0A0S2FG85</accession>
<dbReference type="InterPro" id="IPR007138">
    <property type="entry name" value="ABM_dom"/>
</dbReference>
<dbReference type="Proteomes" id="UP000060787">
    <property type="component" value="Chromosome"/>
</dbReference>
<gene>
    <name evidence="2" type="ORF">LA76x_4428</name>
</gene>
<protein>
    <recommendedName>
        <fullName evidence="1">ABM domain-containing protein</fullName>
    </recommendedName>
</protein>
<dbReference type="eggNOG" id="COG2329">
    <property type="taxonomic scope" value="Bacteria"/>
</dbReference>
<dbReference type="RefSeq" id="WP_057919235.1">
    <property type="nucleotide sequence ID" value="NZ_CP011129.1"/>
</dbReference>
<evidence type="ECO:0000259" key="1">
    <source>
        <dbReference type="Pfam" id="PF03992"/>
    </source>
</evidence>
<dbReference type="KEGG" id="lab:LA76x_4428"/>
<dbReference type="Pfam" id="PF03992">
    <property type="entry name" value="ABM"/>
    <property type="match status" value="1"/>
</dbReference>
<dbReference type="InterPro" id="IPR052936">
    <property type="entry name" value="Jasmonate_Hydroxylase-like"/>
</dbReference>
<dbReference type="PANTHER" id="PTHR37811:SF2">
    <property type="entry name" value="ABM DOMAIN-CONTAINING PROTEIN"/>
    <property type="match status" value="1"/>
</dbReference>
<dbReference type="PANTHER" id="PTHR37811">
    <property type="entry name" value="BLL5343 PROTEIN"/>
    <property type="match status" value="1"/>
</dbReference>
<feature type="domain" description="ABM" evidence="1">
    <location>
        <begin position="24"/>
        <end position="86"/>
    </location>
</feature>
<organism evidence="2 3">
    <name type="scientific">Lysobacter antibioticus</name>
    <dbReference type="NCBI Taxonomy" id="84531"/>
    <lineage>
        <taxon>Bacteria</taxon>
        <taxon>Pseudomonadati</taxon>
        <taxon>Pseudomonadota</taxon>
        <taxon>Gammaproteobacteria</taxon>
        <taxon>Lysobacterales</taxon>
        <taxon>Lysobacteraceae</taxon>
        <taxon>Lysobacter</taxon>
    </lineage>
</organism>
<reference evidence="2 3" key="1">
    <citation type="journal article" date="2015" name="BMC Genomics">
        <title>Comparative genomics and metabolic profiling of the genus Lysobacter.</title>
        <authorList>
            <person name="de Bruijn I."/>
            <person name="Cheng X."/>
            <person name="de Jager V."/>
            <person name="Exposito R.G."/>
            <person name="Watrous J."/>
            <person name="Patel N."/>
            <person name="Postma J."/>
            <person name="Dorrestein P.C."/>
            <person name="Kobayashi D."/>
            <person name="Raaijmakers J.M."/>
        </authorList>
    </citation>
    <scope>NUCLEOTIDE SEQUENCE [LARGE SCALE GENOMIC DNA]</scope>
    <source>
        <strain evidence="2 3">76</strain>
    </source>
</reference>
<dbReference type="InterPro" id="IPR011008">
    <property type="entry name" value="Dimeric_a/b-barrel"/>
</dbReference>
<name>A0A0S2FG85_LYSAN</name>
<dbReference type="AlphaFoldDB" id="A0A0S2FG85"/>
<sequence>MAASGFADLPAPPYYAVIFSSQRSAADAEGYDRTATRMAELVRDQPGFLGFESTRGADGFGITVAYFDSEQAIRAWREHAEHTVARDLGHRRWYQRFEQRIAIVQRAYGGPRPSADRTLPQEPRLP</sequence>
<dbReference type="SUPFAM" id="SSF54909">
    <property type="entry name" value="Dimeric alpha+beta barrel"/>
    <property type="match status" value="1"/>
</dbReference>
<dbReference type="PATRIC" id="fig|84531.8.peg.4426"/>
<dbReference type="STRING" id="84531.LA76x_4428"/>
<evidence type="ECO:0000313" key="3">
    <source>
        <dbReference type="Proteomes" id="UP000060787"/>
    </source>
</evidence>
<dbReference type="EMBL" id="CP011129">
    <property type="protein sequence ID" value="ALN82538.1"/>
    <property type="molecule type" value="Genomic_DNA"/>
</dbReference>